<dbReference type="OrthoDB" id="5513277at2"/>
<dbReference type="Pfam" id="PF00561">
    <property type="entry name" value="Abhydrolase_1"/>
    <property type="match status" value="1"/>
</dbReference>
<dbReference type="AlphaFoldDB" id="A0A495W756"/>
<evidence type="ECO:0000313" key="3">
    <source>
        <dbReference type="Proteomes" id="UP000282084"/>
    </source>
</evidence>
<dbReference type="InterPro" id="IPR029058">
    <property type="entry name" value="AB_hydrolase_fold"/>
</dbReference>
<dbReference type="Proteomes" id="UP000282084">
    <property type="component" value="Unassembled WGS sequence"/>
</dbReference>
<name>A0A495W756_9PSEU</name>
<accession>A0A495W756</accession>
<sequence length="302" mass="32339">MTTPIAERARAVAEHWTSVDGTSTRYLEAGRGHPVVLIPGEGGVAEQWYDVIGALSDHYRVIALDLPGFGYTEPIADVSAPAFAAFVWRFARTLGLARPVLVGHSLGGAIAVHAAVDRPGDVPALVLISAAGMGRAVNPALVLQSVTPLGDLTPLLVPLLPYSTRLFVLGTALVGSCRPWRISRRWWPSQAQAVATPGVLATTLRSQRVHVGLFGQRDPLLDRLRDLPMPTLVLWGIHDRQLPFWQGIAARRRLRRGRLRLVPLTSHLLPLEAPGAVVSAVRPFLDGVPAVDGDPSGGGEPS</sequence>
<dbReference type="SUPFAM" id="SSF53474">
    <property type="entry name" value="alpha/beta-Hydrolases"/>
    <property type="match status" value="1"/>
</dbReference>
<dbReference type="EMBL" id="RBXO01000001">
    <property type="protein sequence ID" value="RKT57309.1"/>
    <property type="molecule type" value="Genomic_DNA"/>
</dbReference>
<proteinExistence type="predicted"/>
<dbReference type="PRINTS" id="PR00111">
    <property type="entry name" value="ABHYDROLASE"/>
</dbReference>
<keyword evidence="3" id="KW-1185">Reference proteome</keyword>
<dbReference type="InterPro" id="IPR000073">
    <property type="entry name" value="AB_hydrolase_1"/>
</dbReference>
<protein>
    <submittedName>
        <fullName evidence="2">Pimeloyl-ACP methyl ester carboxylesterase</fullName>
    </submittedName>
</protein>
<dbReference type="PANTHER" id="PTHR46438">
    <property type="entry name" value="ALPHA/BETA-HYDROLASES SUPERFAMILY PROTEIN"/>
    <property type="match status" value="1"/>
</dbReference>
<comment type="caution">
    <text evidence="2">The sequence shown here is derived from an EMBL/GenBank/DDBJ whole genome shotgun (WGS) entry which is preliminary data.</text>
</comment>
<dbReference type="InterPro" id="IPR000639">
    <property type="entry name" value="Epox_hydrolase-like"/>
</dbReference>
<dbReference type="GO" id="GO:0003824">
    <property type="term" value="F:catalytic activity"/>
    <property type="evidence" value="ECO:0007669"/>
    <property type="project" value="InterPro"/>
</dbReference>
<organism evidence="2 3">
    <name type="scientific">Saccharothrix australiensis</name>
    <dbReference type="NCBI Taxonomy" id="2072"/>
    <lineage>
        <taxon>Bacteria</taxon>
        <taxon>Bacillati</taxon>
        <taxon>Actinomycetota</taxon>
        <taxon>Actinomycetes</taxon>
        <taxon>Pseudonocardiales</taxon>
        <taxon>Pseudonocardiaceae</taxon>
        <taxon>Saccharothrix</taxon>
    </lineage>
</organism>
<evidence type="ECO:0000313" key="2">
    <source>
        <dbReference type="EMBL" id="RKT57309.1"/>
    </source>
</evidence>
<dbReference type="PANTHER" id="PTHR46438:SF11">
    <property type="entry name" value="LIPASE-RELATED"/>
    <property type="match status" value="1"/>
</dbReference>
<reference evidence="2 3" key="1">
    <citation type="submission" date="2018-10" db="EMBL/GenBank/DDBJ databases">
        <title>Sequencing the genomes of 1000 actinobacteria strains.</title>
        <authorList>
            <person name="Klenk H.-P."/>
        </authorList>
    </citation>
    <scope>NUCLEOTIDE SEQUENCE [LARGE SCALE GENOMIC DNA]</scope>
    <source>
        <strain evidence="2 3">DSM 43800</strain>
    </source>
</reference>
<feature type="domain" description="AB hydrolase-1" evidence="1">
    <location>
        <begin position="34"/>
        <end position="272"/>
    </location>
</feature>
<dbReference type="Gene3D" id="3.40.50.1820">
    <property type="entry name" value="alpha/beta hydrolase"/>
    <property type="match status" value="1"/>
</dbReference>
<gene>
    <name evidence="2" type="ORF">C8E97_6027</name>
</gene>
<dbReference type="RefSeq" id="WP_121008913.1">
    <property type="nucleotide sequence ID" value="NZ_RBXO01000001.1"/>
</dbReference>
<dbReference type="PRINTS" id="PR00412">
    <property type="entry name" value="EPOXHYDRLASE"/>
</dbReference>
<evidence type="ECO:0000259" key="1">
    <source>
        <dbReference type="Pfam" id="PF00561"/>
    </source>
</evidence>